<dbReference type="EMBL" id="JANPWB010000011">
    <property type="protein sequence ID" value="KAJ1125639.1"/>
    <property type="molecule type" value="Genomic_DNA"/>
</dbReference>
<evidence type="ECO:0000313" key="2">
    <source>
        <dbReference type="EMBL" id="KAJ1125639.1"/>
    </source>
</evidence>
<name>A0AAV7PCX4_PLEWA</name>
<feature type="region of interest" description="Disordered" evidence="1">
    <location>
        <begin position="1"/>
        <end position="41"/>
    </location>
</feature>
<proteinExistence type="predicted"/>
<dbReference type="AlphaFoldDB" id="A0AAV7PCX4"/>
<protein>
    <submittedName>
        <fullName evidence="2">Uncharacterized protein</fullName>
    </submittedName>
</protein>
<evidence type="ECO:0000256" key="1">
    <source>
        <dbReference type="SAM" id="MobiDB-lite"/>
    </source>
</evidence>
<keyword evidence="3" id="KW-1185">Reference proteome</keyword>
<reference evidence="2" key="1">
    <citation type="journal article" date="2022" name="bioRxiv">
        <title>Sequencing and chromosome-scale assembly of the giantPleurodeles waltlgenome.</title>
        <authorList>
            <person name="Brown T."/>
            <person name="Elewa A."/>
            <person name="Iarovenko S."/>
            <person name="Subramanian E."/>
            <person name="Araus A.J."/>
            <person name="Petzold A."/>
            <person name="Susuki M."/>
            <person name="Suzuki K.-i.T."/>
            <person name="Hayashi T."/>
            <person name="Toyoda A."/>
            <person name="Oliveira C."/>
            <person name="Osipova E."/>
            <person name="Leigh N.D."/>
            <person name="Simon A."/>
            <person name="Yun M.H."/>
        </authorList>
    </citation>
    <scope>NUCLEOTIDE SEQUENCE</scope>
    <source>
        <strain evidence="2">20211129_DDA</strain>
        <tissue evidence="2">Liver</tissue>
    </source>
</reference>
<dbReference type="Proteomes" id="UP001066276">
    <property type="component" value="Chromosome 7"/>
</dbReference>
<organism evidence="2 3">
    <name type="scientific">Pleurodeles waltl</name>
    <name type="common">Iberian ribbed newt</name>
    <dbReference type="NCBI Taxonomy" id="8319"/>
    <lineage>
        <taxon>Eukaryota</taxon>
        <taxon>Metazoa</taxon>
        <taxon>Chordata</taxon>
        <taxon>Craniata</taxon>
        <taxon>Vertebrata</taxon>
        <taxon>Euteleostomi</taxon>
        <taxon>Amphibia</taxon>
        <taxon>Batrachia</taxon>
        <taxon>Caudata</taxon>
        <taxon>Salamandroidea</taxon>
        <taxon>Salamandridae</taxon>
        <taxon>Pleurodelinae</taxon>
        <taxon>Pleurodeles</taxon>
    </lineage>
</organism>
<sequence length="281" mass="29511">MPMVFGAPIGTGQRRPRATPRPTSSGAQDSADPGRGGATGPNVFPTKLLLRQFGITLRWADFPPGAGFRTSVCGSTWVRALASNRSSALVPAPEQVRFRRFTVWGGGGASGWSSEVGEGHPWFVVKVQQAPGSGFRVTGPVDHLLVVRSNVSRGSEGADLQRASLYASYLLRSRCPSQCIGVRAPAVWSAEPRGPPAPESPILSAADRASGRPLGPPLRRAGWRGAPGCCSGSPGLAPPVGVSMPFDWRSRPEGGSRFGRGLVPGSVSLPDGCRHSRPLDF</sequence>
<evidence type="ECO:0000313" key="3">
    <source>
        <dbReference type="Proteomes" id="UP001066276"/>
    </source>
</evidence>
<accession>A0AAV7PCX4</accession>
<comment type="caution">
    <text evidence="2">The sequence shown here is derived from an EMBL/GenBank/DDBJ whole genome shotgun (WGS) entry which is preliminary data.</text>
</comment>
<feature type="region of interest" description="Disordered" evidence="1">
    <location>
        <begin position="188"/>
        <end position="209"/>
    </location>
</feature>
<gene>
    <name evidence="2" type="ORF">NDU88_004063</name>
</gene>